<comment type="similarity">
    <text evidence="7">Belongs to the binding-protein-dependent transport system permease family.</text>
</comment>
<dbReference type="NCBIfam" id="TIGR01726">
    <property type="entry name" value="HEQRo_perm_3TM"/>
    <property type="match status" value="1"/>
</dbReference>
<gene>
    <name evidence="9" type="ORF">BJP25_18565</name>
</gene>
<evidence type="ECO:0000256" key="4">
    <source>
        <dbReference type="ARBA" id="ARBA00022692"/>
    </source>
</evidence>
<keyword evidence="6 7" id="KW-0472">Membrane</keyword>
<keyword evidence="3" id="KW-1003">Cell membrane</keyword>
<feature type="transmembrane region" description="Helical" evidence="7">
    <location>
        <begin position="70"/>
        <end position="97"/>
    </location>
</feature>
<comment type="caution">
    <text evidence="9">The sequence shown here is derived from an EMBL/GenBank/DDBJ whole genome shotgun (WGS) entry which is preliminary data.</text>
</comment>
<accession>A0A1Q9LM29</accession>
<feature type="transmembrane region" description="Helical" evidence="7">
    <location>
        <begin position="258"/>
        <end position="283"/>
    </location>
</feature>
<dbReference type="GO" id="GO:0006865">
    <property type="term" value="P:amino acid transport"/>
    <property type="evidence" value="ECO:0007669"/>
    <property type="project" value="TreeGrafter"/>
</dbReference>
<feature type="transmembrane region" description="Helical" evidence="7">
    <location>
        <begin position="109"/>
        <end position="136"/>
    </location>
</feature>
<dbReference type="SUPFAM" id="SSF161098">
    <property type="entry name" value="MetI-like"/>
    <property type="match status" value="1"/>
</dbReference>
<dbReference type="InterPro" id="IPR000515">
    <property type="entry name" value="MetI-like"/>
</dbReference>
<feature type="transmembrane region" description="Helical" evidence="7">
    <location>
        <begin position="156"/>
        <end position="176"/>
    </location>
</feature>
<proteinExistence type="inferred from homology"/>
<sequence length="314" mass="34278">MSPSTEPAPGPPDELDALASKKVVPLRHPWRWFASAVVLVLLAQLAHALITNPVFQWDAFAYWFFRPVVLEGLLLTLELTGLSALFGLLGGIVLALMRLSRSPLLQAVSWAYVWVFRSIPLIVLLLFLANVTALYSTLSLGVPFGPSFVEFRATDLLSFFVVAVLGLSLNEAAYAAEIVRAGIISVDQGQLEAAAALGLPKSRQYRRVILPQATRSIIPSYVNQLIGLLKGTSVVYITSLLELFGVVQTQASTNSGQIIPLLVVGTVWYVILTSVLSVAQFYVERHFSRGALRTVPPTPIQRFRGKLRALGVAR</sequence>
<protein>
    <submittedName>
        <fullName evidence="9">Polar amino acid ABC transporter permease</fullName>
    </submittedName>
</protein>
<evidence type="ECO:0000313" key="9">
    <source>
        <dbReference type="EMBL" id="OLR93096.1"/>
    </source>
</evidence>
<evidence type="ECO:0000256" key="7">
    <source>
        <dbReference type="RuleBase" id="RU363032"/>
    </source>
</evidence>
<keyword evidence="2 7" id="KW-0813">Transport</keyword>
<dbReference type="GO" id="GO:0043190">
    <property type="term" value="C:ATP-binding cassette (ABC) transporter complex"/>
    <property type="evidence" value="ECO:0007669"/>
    <property type="project" value="InterPro"/>
</dbReference>
<dbReference type="InterPro" id="IPR035906">
    <property type="entry name" value="MetI-like_sf"/>
</dbReference>
<dbReference type="Pfam" id="PF00528">
    <property type="entry name" value="BPD_transp_1"/>
    <property type="match status" value="1"/>
</dbReference>
<dbReference type="EMBL" id="MKQR01000013">
    <property type="protein sequence ID" value="OLR93096.1"/>
    <property type="molecule type" value="Genomic_DNA"/>
</dbReference>
<organism evidence="9 10">
    <name type="scientific">Actinokineospora bangkokensis</name>
    <dbReference type="NCBI Taxonomy" id="1193682"/>
    <lineage>
        <taxon>Bacteria</taxon>
        <taxon>Bacillati</taxon>
        <taxon>Actinomycetota</taxon>
        <taxon>Actinomycetes</taxon>
        <taxon>Pseudonocardiales</taxon>
        <taxon>Pseudonocardiaceae</taxon>
        <taxon>Actinokineospora</taxon>
    </lineage>
</organism>
<dbReference type="AlphaFoldDB" id="A0A1Q9LM29"/>
<feature type="transmembrane region" description="Helical" evidence="7">
    <location>
        <begin position="30"/>
        <end position="50"/>
    </location>
</feature>
<evidence type="ECO:0000256" key="6">
    <source>
        <dbReference type="ARBA" id="ARBA00023136"/>
    </source>
</evidence>
<dbReference type="GO" id="GO:0022857">
    <property type="term" value="F:transmembrane transporter activity"/>
    <property type="evidence" value="ECO:0007669"/>
    <property type="project" value="InterPro"/>
</dbReference>
<evidence type="ECO:0000256" key="5">
    <source>
        <dbReference type="ARBA" id="ARBA00022989"/>
    </source>
</evidence>
<dbReference type="PANTHER" id="PTHR30614">
    <property type="entry name" value="MEMBRANE COMPONENT OF AMINO ACID ABC TRANSPORTER"/>
    <property type="match status" value="1"/>
</dbReference>
<keyword evidence="10" id="KW-1185">Reference proteome</keyword>
<name>A0A1Q9LM29_9PSEU</name>
<evidence type="ECO:0000256" key="2">
    <source>
        <dbReference type="ARBA" id="ARBA00022448"/>
    </source>
</evidence>
<dbReference type="STRING" id="1193682.BJP25_18565"/>
<feature type="transmembrane region" description="Helical" evidence="7">
    <location>
        <begin position="225"/>
        <end position="246"/>
    </location>
</feature>
<dbReference type="InterPro" id="IPR043429">
    <property type="entry name" value="ArtM/GltK/GlnP/TcyL/YhdX-like"/>
</dbReference>
<dbReference type="Proteomes" id="UP000186040">
    <property type="component" value="Unassembled WGS sequence"/>
</dbReference>
<dbReference type="Gene3D" id="1.10.3720.10">
    <property type="entry name" value="MetI-like"/>
    <property type="match status" value="1"/>
</dbReference>
<dbReference type="PANTHER" id="PTHR30614:SF1">
    <property type="entry name" value="GLUTAMATE_ASPARTATE IMPORT PERMEASE PROTEIN GLTK"/>
    <property type="match status" value="1"/>
</dbReference>
<comment type="subcellular location">
    <subcellularLocation>
        <location evidence="1 7">Cell membrane</location>
        <topology evidence="1 7">Multi-pass membrane protein</topology>
    </subcellularLocation>
</comment>
<evidence type="ECO:0000259" key="8">
    <source>
        <dbReference type="PROSITE" id="PS50928"/>
    </source>
</evidence>
<keyword evidence="5 7" id="KW-1133">Transmembrane helix</keyword>
<keyword evidence="4 7" id="KW-0812">Transmembrane</keyword>
<dbReference type="PROSITE" id="PS50928">
    <property type="entry name" value="ABC_TM1"/>
    <property type="match status" value="1"/>
</dbReference>
<evidence type="ECO:0000256" key="3">
    <source>
        <dbReference type="ARBA" id="ARBA00022475"/>
    </source>
</evidence>
<evidence type="ECO:0000313" key="10">
    <source>
        <dbReference type="Proteomes" id="UP000186040"/>
    </source>
</evidence>
<dbReference type="InterPro" id="IPR010065">
    <property type="entry name" value="AA_ABC_transptr_permease_3TM"/>
</dbReference>
<dbReference type="CDD" id="cd06261">
    <property type="entry name" value="TM_PBP2"/>
    <property type="match status" value="1"/>
</dbReference>
<reference evidence="9 10" key="1">
    <citation type="submission" date="2016-10" db="EMBL/GenBank/DDBJ databases">
        <title>The Draft Genome Sequence of Actinokineospora bangkokensis 44EHWT reveals the biosynthetic pathway of antifungal compounds Thailandins with unusual extender unit butylmalonyl-CoA.</title>
        <authorList>
            <person name="Greule A."/>
            <person name="Intra B."/>
            <person name="Flemming S."/>
            <person name="Rommel M.G."/>
            <person name="Panbangred W."/>
            <person name="Bechthold A."/>
        </authorList>
    </citation>
    <scope>NUCLEOTIDE SEQUENCE [LARGE SCALE GENOMIC DNA]</scope>
    <source>
        <strain evidence="9 10">44EHW</strain>
    </source>
</reference>
<evidence type="ECO:0000256" key="1">
    <source>
        <dbReference type="ARBA" id="ARBA00004651"/>
    </source>
</evidence>
<feature type="domain" description="ABC transmembrane type-1" evidence="8">
    <location>
        <begin position="73"/>
        <end position="280"/>
    </location>
</feature>